<evidence type="ECO:0000313" key="4">
    <source>
        <dbReference type="Proteomes" id="UP000279089"/>
    </source>
</evidence>
<dbReference type="Pfam" id="PF20041">
    <property type="entry name" value="DUF6443"/>
    <property type="match status" value="1"/>
</dbReference>
<dbReference type="RefSeq" id="WP_120514108.1">
    <property type="nucleotide sequence ID" value="NZ_QXZY01000001.1"/>
</dbReference>
<dbReference type="OrthoDB" id="976756at2"/>
<proteinExistence type="predicted"/>
<accession>A0A3N4MGW2</accession>
<dbReference type="Gene3D" id="2.180.10.10">
    <property type="entry name" value="RHS repeat-associated core"/>
    <property type="match status" value="2"/>
</dbReference>
<keyword evidence="4" id="KW-1185">Reference proteome</keyword>
<dbReference type="PANTHER" id="PTHR32305:SF15">
    <property type="entry name" value="PROTEIN RHSA-RELATED"/>
    <property type="match status" value="1"/>
</dbReference>
<feature type="signal peptide" evidence="1">
    <location>
        <begin position="1"/>
        <end position="19"/>
    </location>
</feature>
<dbReference type="PROSITE" id="PS51257">
    <property type="entry name" value="PROKAR_LIPOPROTEIN"/>
    <property type="match status" value="1"/>
</dbReference>
<name>A0A3N4MGW2_9BACT</name>
<dbReference type="PANTHER" id="PTHR32305">
    <property type="match status" value="1"/>
</dbReference>
<protein>
    <recommendedName>
        <fullName evidence="2">DUF6443 domain-containing protein</fullName>
    </recommendedName>
</protein>
<dbReference type="InterPro" id="IPR022385">
    <property type="entry name" value="Rhs_assc_core"/>
</dbReference>
<dbReference type="InterPro" id="IPR050708">
    <property type="entry name" value="T6SS_VgrG/RHS"/>
</dbReference>
<dbReference type="NCBIfam" id="TIGR03696">
    <property type="entry name" value="Rhs_assc_core"/>
    <property type="match status" value="1"/>
</dbReference>
<sequence>MKRFLSTILLLISVICACAQITPRVTGLTVGTPLQTMVFRNWDIPSLSLPMGTWEVINGTIQNTYNGGTYTAVTVKSTGGLDLTARYTYMELGTGEMITLEWTTLVRAVLTPGTVMTPTAPVAVPLEAMTPPIELSGPTGGVDGGTFSWEKSVTAGVWVPMGYGMPHLPPQLMEGAVQYRRAYTCNYDYVTTHNVPAETVYSAAVQFTSLPAVQGGTLSPATQTVQLNANAAIAATAGSGGSCGTSVAYQWQQSFDNVQFFDIPGATSTAYTPLEMKFQTYFRRRTTCGIYTVFSNVAKVDIAEYASSNPVNENYTRVFELKKRGLATFAQAMSASATDKFETTQYFDGLGRKIQTVQRGLSAAGKDVVSPDVYDNAGRQALSYSPYPATVSDGKYKAGQVAAFNTFMGAQFPGESHFHSRSQFEESPGGPVEKIFAPGASWGGSNRGVDARSGGNTLAEGIRIWKVTGSYASVPVSSSSYGDGELAKEISVNENGKAVQTFKDKEGRLILRKVQVDDSPSAGYDGWLCTYYVYDDLSQLRYILPPRATDILKTNGWSLTDSTIINGFCFRYEYDGKERMVYKKVPGAEAVEMVYDIRDRLVFMRDGNQRNSGKWLVTFFDDQNRPVQTALYTSSATRGALQAQMNAITGTTTVTSNIPGPNELIVPERAAGITRYVATGSIVLTAGFESGANDEFVAEIDPALSPVVVSIQANNPLPGISPSQLYPLTYTYYDRYDAAAQPFIAAYLDSLESGTSTTAELPTAASKQTRSLVTSIKTRILDTDNWIFTTNYYDAKGRLLQVISNNLAGGADVLTNRYDFKGNALSTYIRQQNPLSQDPVITTLTVNKYDYGNRLVSVDKEINGSYRRTIATNEYNELGQLKKKTLGNNLETLEYEYNIRGWIKGINKSFAQTGGSHYFGTSLHYNDGLTTPQYNGDISAITWRSAGDLAWRSYDFTYDASSRLKGADFKENSGGSWAKNPNVDFSVSSLAYDANGNISSMTQKGMKNGTSSTIDQLTYTYNTNSNQLKKVADAANDPASQLGDFKDLDVSNTTDYLYDRNGNLTYDNNKGIQSISYNNMNLPSRVHIMGKGTISYLYTATGVKYRKIVVDSTYSPAKKIVTDYFSNAVFENDTLKFVGHEEGRLRPVVRTGQPRTFEYDYFVKDHLGNIRVVLTEQVNFATYAATMETERAPVENALFSNIDNTRAEKPSGYPADNSAGNSTQVSRLNATNADRKIGPSLVLKVMAGDTVAIGAKAFYKSVGQPVNKKQLPLTDMATALVNAFSNSGRSSGVKVSGDAENSTPFNQKFLNEDYERLKEKDPESGGLSDRPKAYLNFVLFDDQFNLVDENSGAKQVKAEPDQLQVLAQGKMVMQKNGFLYVYTSNETQQDVYFDNVVVEFSSGPILEETHYYPFGLTMAGISNTSLQPDCGCPNQKKFNGNELQTLEFGDGSGLELYDFNARTYGQQIGRFIQIDPKLEDGGQESMSPYQYAGNNPVRFNDPDGNCPWCWGAVIGGVLGGGIELAGQLMSGKSLDEVDWADVAVETGKGALEGAMGGGALAKSGTIVNKLLRKGVVEVVGEVTKATVDISVKDGVQTTFTGEKTLASASVDLVLGLGMGKLNGALADGVAKGTSNLVKKAEKKIATTATAVEQASKKLDKIVNKTGGYGVGATVAKVKLESALATNQQAYMQRAVRLIWSQTMPNTFRTGGEALENVTGEFLKKAYRTDEQ</sequence>
<dbReference type="Proteomes" id="UP000279089">
    <property type="component" value="Unassembled WGS sequence"/>
</dbReference>
<keyword evidence="1" id="KW-0732">Signal</keyword>
<gene>
    <name evidence="3" type="ORF">EG028_00580</name>
</gene>
<evidence type="ECO:0000313" key="3">
    <source>
        <dbReference type="EMBL" id="RPD42828.1"/>
    </source>
</evidence>
<comment type="caution">
    <text evidence="3">The sequence shown here is derived from an EMBL/GenBank/DDBJ whole genome shotgun (WGS) entry which is preliminary data.</text>
</comment>
<feature type="domain" description="DUF6443" evidence="2">
    <location>
        <begin position="330"/>
        <end position="450"/>
    </location>
</feature>
<reference evidence="4" key="1">
    <citation type="submission" date="2018-11" db="EMBL/GenBank/DDBJ databases">
        <title>Chitinophaga lutea sp.nov., isolate from arsenic contaminated soil.</title>
        <authorList>
            <person name="Zong Y."/>
        </authorList>
    </citation>
    <scope>NUCLEOTIDE SEQUENCE [LARGE SCALE GENOMIC DNA]</scope>
    <source>
        <strain evidence="4">YLT18</strain>
    </source>
</reference>
<dbReference type="EMBL" id="RMBX01000001">
    <property type="protein sequence ID" value="RPD42828.1"/>
    <property type="molecule type" value="Genomic_DNA"/>
</dbReference>
<dbReference type="InterPro" id="IPR045619">
    <property type="entry name" value="DUF6443"/>
</dbReference>
<evidence type="ECO:0000256" key="1">
    <source>
        <dbReference type="SAM" id="SignalP"/>
    </source>
</evidence>
<evidence type="ECO:0000259" key="2">
    <source>
        <dbReference type="Pfam" id="PF20041"/>
    </source>
</evidence>
<organism evidence="3 4">
    <name type="scientific">Chitinophaga barathri</name>
    <dbReference type="NCBI Taxonomy" id="1647451"/>
    <lineage>
        <taxon>Bacteria</taxon>
        <taxon>Pseudomonadati</taxon>
        <taxon>Bacteroidota</taxon>
        <taxon>Chitinophagia</taxon>
        <taxon>Chitinophagales</taxon>
        <taxon>Chitinophagaceae</taxon>
        <taxon>Chitinophaga</taxon>
    </lineage>
</organism>
<feature type="chain" id="PRO_5018170167" description="DUF6443 domain-containing protein" evidence="1">
    <location>
        <begin position="20"/>
        <end position="1731"/>
    </location>
</feature>